<gene>
    <name evidence="1" type="ORF">FKY71_15245</name>
</gene>
<organism evidence="1 2">
    <name type="scientific">Spiribacter salinus</name>
    <dbReference type="NCBI Taxonomy" id="1335746"/>
    <lineage>
        <taxon>Bacteria</taxon>
        <taxon>Pseudomonadati</taxon>
        <taxon>Pseudomonadota</taxon>
        <taxon>Gammaproteobacteria</taxon>
        <taxon>Chromatiales</taxon>
        <taxon>Ectothiorhodospiraceae</taxon>
        <taxon>Spiribacter</taxon>
    </lineage>
</organism>
<name>A0A540VN27_9GAMM</name>
<dbReference type="EMBL" id="VIFK01000263">
    <property type="protein sequence ID" value="TQE98170.1"/>
    <property type="molecule type" value="Genomic_DNA"/>
</dbReference>
<proteinExistence type="predicted"/>
<reference evidence="1 2" key="1">
    <citation type="submission" date="2019-06" db="EMBL/GenBank/DDBJ databases">
        <title>Metagenome assembled Genome of Spiribacter salinus SL48-SHIP from the microbial mat of Salt Lake 48 (Novosibirsk region, Russia).</title>
        <authorList>
            <person name="Shipova A."/>
            <person name="Rozanov A.S."/>
            <person name="Bryanskaya A.V."/>
            <person name="Peltek S.E."/>
        </authorList>
    </citation>
    <scope>NUCLEOTIDE SEQUENCE [LARGE SCALE GENOMIC DNA]</scope>
    <source>
        <strain evidence="1">SL48-SHIP-2</strain>
    </source>
</reference>
<feature type="non-terminal residue" evidence="1">
    <location>
        <position position="65"/>
    </location>
</feature>
<accession>A0A540VN27</accession>
<dbReference type="Proteomes" id="UP000315400">
    <property type="component" value="Unassembled WGS sequence"/>
</dbReference>
<evidence type="ECO:0000313" key="2">
    <source>
        <dbReference type="Proteomes" id="UP000315400"/>
    </source>
</evidence>
<dbReference type="AlphaFoldDB" id="A0A540VN27"/>
<comment type="caution">
    <text evidence="1">The sequence shown here is derived from an EMBL/GenBank/DDBJ whole genome shotgun (WGS) entry which is preliminary data.</text>
</comment>
<evidence type="ECO:0000313" key="1">
    <source>
        <dbReference type="EMBL" id="TQE98170.1"/>
    </source>
</evidence>
<sequence>MVFSTVARPARPAHDRQTRRSDAFDEYCGLKQLTDERSDWFLQNSETGDCPSDSVIRKRLSPLWH</sequence>
<protein>
    <submittedName>
        <fullName evidence="1">Uncharacterized protein</fullName>
    </submittedName>
</protein>